<dbReference type="GO" id="GO:0000921">
    <property type="term" value="P:septin ring assembly"/>
    <property type="evidence" value="ECO:0007669"/>
    <property type="project" value="TreeGrafter"/>
</dbReference>
<evidence type="ECO:0000256" key="3">
    <source>
        <dbReference type="ARBA" id="ARBA00022490"/>
    </source>
</evidence>
<comment type="subcellular location">
    <subcellularLocation>
        <location evidence="1">Cytoplasm</location>
    </subcellularLocation>
</comment>
<dbReference type="Pfam" id="PF05164">
    <property type="entry name" value="ZapA"/>
    <property type="match status" value="1"/>
</dbReference>
<dbReference type="Gene3D" id="3.30.160.880">
    <property type="entry name" value="Cell division protein ZapA protomer, N-terminal domain"/>
    <property type="match status" value="1"/>
</dbReference>
<keyword evidence="5" id="KW-0717">Septation</keyword>
<keyword evidence="4 10" id="KW-0132">Cell division</keyword>
<name>A0A2W5PNW6_9BACT</name>
<evidence type="ECO:0000256" key="5">
    <source>
        <dbReference type="ARBA" id="ARBA00023210"/>
    </source>
</evidence>
<dbReference type="GO" id="GO:0005829">
    <property type="term" value="C:cytosol"/>
    <property type="evidence" value="ECO:0007669"/>
    <property type="project" value="TreeGrafter"/>
</dbReference>
<dbReference type="Proteomes" id="UP000249417">
    <property type="component" value="Unassembled WGS sequence"/>
</dbReference>
<dbReference type="InterPro" id="IPR042233">
    <property type="entry name" value="Cell_div_ZapA_N"/>
</dbReference>
<evidence type="ECO:0000256" key="4">
    <source>
        <dbReference type="ARBA" id="ARBA00022618"/>
    </source>
</evidence>
<evidence type="ECO:0000256" key="6">
    <source>
        <dbReference type="ARBA" id="ARBA00023306"/>
    </source>
</evidence>
<dbReference type="GO" id="GO:0000917">
    <property type="term" value="P:division septum assembly"/>
    <property type="evidence" value="ECO:0007669"/>
    <property type="project" value="UniProtKB-KW"/>
</dbReference>
<evidence type="ECO:0000256" key="7">
    <source>
        <dbReference type="ARBA" id="ARBA00024910"/>
    </source>
</evidence>
<dbReference type="PANTHER" id="PTHR34981">
    <property type="entry name" value="CELL DIVISION PROTEIN ZAPA"/>
    <property type="match status" value="1"/>
</dbReference>
<comment type="function">
    <text evidence="7">Activator of cell division through the inhibition of FtsZ GTPase activity, therefore promoting FtsZ assembly into bundles of protofilaments necessary for the formation of the division Z ring. It is recruited early at mid-cell but it is not essential for cell division.</text>
</comment>
<organism evidence="10 11">
    <name type="scientific">Micavibrio aeruginosavorus</name>
    <dbReference type="NCBI Taxonomy" id="349221"/>
    <lineage>
        <taxon>Bacteria</taxon>
        <taxon>Pseudomonadati</taxon>
        <taxon>Bdellovibrionota</taxon>
        <taxon>Bdellovibrionia</taxon>
        <taxon>Bdellovibrionales</taxon>
        <taxon>Pseudobdellovibrionaceae</taxon>
        <taxon>Micavibrio</taxon>
    </lineage>
</organism>
<accession>A0A2W5PNW6</accession>
<dbReference type="GO" id="GO:0030428">
    <property type="term" value="C:cell septum"/>
    <property type="evidence" value="ECO:0007669"/>
    <property type="project" value="TreeGrafter"/>
</dbReference>
<evidence type="ECO:0000256" key="2">
    <source>
        <dbReference type="ARBA" id="ARBA00015195"/>
    </source>
</evidence>
<reference evidence="10 11" key="1">
    <citation type="submission" date="2017-08" db="EMBL/GenBank/DDBJ databases">
        <title>Infants hospitalized years apart are colonized by the same room-sourced microbial strains.</title>
        <authorList>
            <person name="Brooks B."/>
            <person name="Olm M.R."/>
            <person name="Firek B.A."/>
            <person name="Baker R."/>
            <person name="Thomas B.C."/>
            <person name="Morowitz M.J."/>
            <person name="Banfield J.F."/>
        </authorList>
    </citation>
    <scope>NUCLEOTIDE SEQUENCE [LARGE SCALE GENOMIC DNA]</scope>
    <source>
        <strain evidence="10">S2_005_002_R2_29</strain>
    </source>
</reference>
<evidence type="ECO:0000256" key="1">
    <source>
        <dbReference type="ARBA" id="ARBA00004496"/>
    </source>
</evidence>
<dbReference type="SUPFAM" id="SSF102829">
    <property type="entry name" value="Cell division protein ZapA-like"/>
    <property type="match status" value="1"/>
</dbReference>
<dbReference type="EMBL" id="QFQB01000103">
    <property type="protein sequence ID" value="PZQ44233.1"/>
    <property type="molecule type" value="Genomic_DNA"/>
</dbReference>
<keyword evidence="3" id="KW-0963">Cytoplasm</keyword>
<dbReference type="GO" id="GO:0032153">
    <property type="term" value="C:cell division site"/>
    <property type="evidence" value="ECO:0007669"/>
    <property type="project" value="TreeGrafter"/>
</dbReference>
<evidence type="ECO:0000256" key="9">
    <source>
        <dbReference type="ARBA" id="ARBA00033158"/>
    </source>
</evidence>
<dbReference type="InterPro" id="IPR036192">
    <property type="entry name" value="Cell_div_ZapA-like_sf"/>
</dbReference>
<evidence type="ECO:0000256" key="8">
    <source>
        <dbReference type="ARBA" id="ARBA00026068"/>
    </source>
</evidence>
<evidence type="ECO:0000313" key="10">
    <source>
        <dbReference type="EMBL" id="PZQ44233.1"/>
    </source>
</evidence>
<dbReference type="PANTHER" id="PTHR34981:SF1">
    <property type="entry name" value="CELL DIVISION PROTEIN ZAPA"/>
    <property type="match status" value="1"/>
</dbReference>
<dbReference type="InterPro" id="IPR007838">
    <property type="entry name" value="Cell_div_ZapA-like"/>
</dbReference>
<dbReference type="GO" id="GO:0043093">
    <property type="term" value="P:FtsZ-dependent cytokinesis"/>
    <property type="evidence" value="ECO:0007669"/>
    <property type="project" value="TreeGrafter"/>
</dbReference>
<comment type="caution">
    <text evidence="10">The sequence shown here is derived from an EMBL/GenBank/DDBJ whole genome shotgun (WGS) entry which is preliminary data.</text>
</comment>
<sequence>MAEISILINGRNYGIACDDGQEKRVQELARYVDFRLREIARAGAASNESHLLVLTSIILADEIADMKAGGVPMARQQQAVGVKMSDEEEEAIVSAIDLLAARIDQIAGNLQKL</sequence>
<gene>
    <name evidence="10" type="ORF">DI551_10545</name>
</gene>
<dbReference type="AlphaFoldDB" id="A0A2W5PNW6"/>
<proteinExistence type="predicted"/>
<comment type="subunit">
    <text evidence="8">Homodimer. Interacts with FtsZ.</text>
</comment>
<keyword evidence="6" id="KW-0131">Cell cycle</keyword>
<protein>
    <recommendedName>
        <fullName evidence="2">Cell division protein ZapA</fullName>
    </recommendedName>
    <alternativeName>
        <fullName evidence="9">Z ring-associated protein ZapA</fullName>
    </alternativeName>
</protein>
<evidence type="ECO:0000313" key="11">
    <source>
        <dbReference type="Proteomes" id="UP000249417"/>
    </source>
</evidence>